<dbReference type="InterPro" id="IPR002110">
    <property type="entry name" value="Ankyrin_rpt"/>
</dbReference>
<evidence type="ECO:0000313" key="1">
    <source>
        <dbReference type="EMBL" id="AYV80378.1"/>
    </source>
</evidence>
<organism evidence="1">
    <name type="scientific">Harvfovirus sp</name>
    <dbReference type="NCBI Taxonomy" id="2487768"/>
    <lineage>
        <taxon>Viruses</taxon>
        <taxon>Varidnaviria</taxon>
        <taxon>Bamfordvirae</taxon>
        <taxon>Nucleocytoviricota</taxon>
        <taxon>Megaviricetes</taxon>
        <taxon>Imitervirales</taxon>
        <taxon>Mimiviridae</taxon>
        <taxon>Klosneuvirinae</taxon>
    </lineage>
</organism>
<dbReference type="SUPFAM" id="SSF48403">
    <property type="entry name" value="Ankyrin repeat"/>
    <property type="match status" value="1"/>
</dbReference>
<accession>A0A3G4ZZN8</accession>
<dbReference type="SMART" id="SM00248">
    <property type="entry name" value="ANK"/>
    <property type="match status" value="3"/>
</dbReference>
<dbReference type="InterPro" id="IPR052050">
    <property type="entry name" value="SecEffector_AnkRepeat"/>
</dbReference>
<dbReference type="PANTHER" id="PTHR46586">
    <property type="entry name" value="ANKYRIN REPEAT-CONTAINING PROTEIN"/>
    <property type="match status" value="1"/>
</dbReference>
<protein>
    <recommendedName>
        <fullName evidence="2">Ankyrin repeat protein</fullName>
    </recommendedName>
</protein>
<dbReference type="EMBL" id="MK072243">
    <property type="protein sequence ID" value="AYV80378.1"/>
    <property type="molecule type" value="Genomic_DNA"/>
</dbReference>
<evidence type="ECO:0008006" key="2">
    <source>
        <dbReference type="Google" id="ProtNLM"/>
    </source>
</evidence>
<proteinExistence type="predicted"/>
<dbReference type="PANTHER" id="PTHR46586:SF3">
    <property type="entry name" value="ANKYRIN REPEAT-CONTAINING PROTEIN"/>
    <property type="match status" value="1"/>
</dbReference>
<sequence length="308" mass="36024">MEIFEPPFSKEQDFVYFCLEGKLSEAKQLVATSSVDINLNRDEPFRICCMQGHFEMAKWIYSFGTVDIHSIDESAFRMSCFRNYSDIAKWLYSIGEININILSDSAFYLSCVNGNLDIAKWLYSLGVSLDALDLIFCDTCKDNHLTMIEWLFGLSNGRVLSYDKAFENACLKNYLEVCQCIYKLSQGKVDIHKDDDIYFITSVHYQNIKMINWLLTIATFSRECIDRASSYFHRETFQILYQQRYPITNTYMENAFKYCRIKKINYYKRLILCVGIFVRLFNHTCEVRYGLGGKGFYEAMDNFLSAIS</sequence>
<name>A0A3G4ZZN8_9VIRU</name>
<reference evidence="1" key="1">
    <citation type="submission" date="2018-10" db="EMBL/GenBank/DDBJ databases">
        <title>Hidden diversity of soil giant viruses.</title>
        <authorList>
            <person name="Schulz F."/>
            <person name="Alteio L."/>
            <person name="Goudeau D."/>
            <person name="Ryan E.M."/>
            <person name="Malmstrom R.R."/>
            <person name="Blanchard J."/>
            <person name="Woyke T."/>
        </authorList>
    </citation>
    <scope>NUCLEOTIDE SEQUENCE</scope>
    <source>
        <strain evidence="1">HAV1</strain>
    </source>
</reference>
<gene>
    <name evidence="1" type="ORF">Harvfovirus1_3</name>
</gene>
<dbReference type="Gene3D" id="1.25.40.20">
    <property type="entry name" value="Ankyrin repeat-containing domain"/>
    <property type="match status" value="1"/>
</dbReference>
<dbReference type="InterPro" id="IPR036770">
    <property type="entry name" value="Ankyrin_rpt-contain_sf"/>
</dbReference>